<protein>
    <submittedName>
        <fullName evidence="2">Uncharacterized protein</fullName>
    </submittedName>
</protein>
<proteinExistence type="predicted"/>
<name>A0A9D4UDH8_ADICA</name>
<evidence type="ECO:0000256" key="1">
    <source>
        <dbReference type="SAM" id="MobiDB-lite"/>
    </source>
</evidence>
<organism evidence="2 3">
    <name type="scientific">Adiantum capillus-veneris</name>
    <name type="common">Maidenhair fern</name>
    <dbReference type="NCBI Taxonomy" id="13818"/>
    <lineage>
        <taxon>Eukaryota</taxon>
        <taxon>Viridiplantae</taxon>
        <taxon>Streptophyta</taxon>
        <taxon>Embryophyta</taxon>
        <taxon>Tracheophyta</taxon>
        <taxon>Polypodiopsida</taxon>
        <taxon>Polypodiidae</taxon>
        <taxon>Polypodiales</taxon>
        <taxon>Pteridineae</taxon>
        <taxon>Pteridaceae</taxon>
        <taxon>Vittarioideae</taxon>
        <taxon>Adiantum</taxon>
    </lineage>
</organism>
<dbReference type="Proteomes" id="UP000886520">
    <property type="component" value="Chromosome 19"/>
</dbReference>
<reference evidence="2" key="1">
    <citation type="submission" date="2021-01" db="EMBL/GenBank/DDBJ databases">
        <title>Adiantum capillus-veneris genome.</title>
        <authorList>
            <person name="Fang Y."/>
            <person name="Liao Q."/>
        </authorList>
    </citation>
    <scope>NUCLEOTIDE SEQUENCE</scope>
    <source>
        <strain evidence="2">H3</strain>
        <tissue evidence="2">Leaf</tissue>
    </source>
</reference>
<sequence length="251" mass="28188">MSTPNLDAHTIFDALFCLVTYTPFPFHKLILDHLGNRAKRYRQQIKNHQCFHCYSTPLLLWYIEQLDSTSRSRHSASPLPHTASASIAAPPTSASVALEKGKHKANSPPHRRTSTTRLRAKVDSSASLIVLPFSESEYIASLSLAQATTHTAQSSFIAQAPSSPTHIDICRTPCQLPRLPHFRALLPTPLHMEFYVIFLALHDRWPPSSPLHIVILHYLQRWPTTHPPKDLLVLHHFSVPFSTSTSQSSSL</sequence>
<evidence type="ECO:0000313" key="2">
    <source>
        <dbReference type="EMBL" id="KAI5065667.1"/>
    </source>
</evidence>
<dbReference type="AlphaFoldDB" id="A0A9D4UDH8"/>
<evidence type="ECO:0000313" key="3">
    <source>
        <dbReference type="Proteomes" id="UP000886520"/>
    </source>
</evidence>
<feature type="compositionally biased region" description="Basic residues" evidence="1">
    <location>
        <begin position="101"/>
        <end position="114"/>
    </location>
</feature>
<keyword evidence="3" id="KW-1185">Reference proteome</keyword>
<dbReference type="EMBL" id="JABFUD020000019">
    <property type="protein sequence ID" value="KAI5065667.1"/>
    <property type="molecule type" value="Genomic_DNA"/>
</dbReference>
<feature type="region of interest" description="Disordered" evidence="1">
    <location>
        <begin position="96"/>
        <end position="116"/>
    </location>
</feature>
<gene>
    <name evidence="2" type="ORF">GOP47_0020362</name>
</gene>
<accession>A0A9D4UDH8</accession>
<comment type="caution">
    <text evidence="2">The sequence shown here is derived from an EMBL/GenBank/DDBJ whole genome shotgun (WGS) entry which is preliminary data.</text>
</comment>